<keyword evidence="9" id="KW-1185">Reference proteome</keyword>
<dbReference type="PANTHER" id="PTHR43133">
    <property type="entry name" value="RNA POLYMERASE ECF-TYPE SIGMA FACTO"/>
    <property type="match status" value="1"/>
</dbReference>
<evidence type="ECO:0000256" key="5">
    <source>
        <dbReference type="ARBA" id="ARBA00023163"/>
    </source>
</evidence>
<evidence type="ECO:0000256" key="3">
    <source>
        <dbReference type="ARBA" id="ARBA00023082"/>
    </source>
</evidence>
<dbReference type="InterPro" id="IPR036388">
    <property type="entry name" value="WH-like_DNA-bd_sf"/>
</dbReference>
<dbReference type="EMBL" id="BOQL01000024">
    <property type="protein sequence ID" value="GIM68045.1"/>
    <property type="molecule type" value="Genomic_DNA"/>
</dbReference>
<dbReference type="GO" id="GO:0003677">
    <property type="term" value="F:DNA binding"/>
    <property type="evidence" value="ECO:0007669"/>
    <property type="project" value="UniProtKB-KW"/>
</dbReference>
<dbReference type="InterPro" id="IPR007627">
    <property type="entry name" value="RNA_pol_sigma70_r2"/>
</dbReference>
<evidence type="ECO:0000313" key="8">
    <source>
        <dbReference type="EMBL" id="GIM68045.1"/>
    </source>
</evidence>
<feature type="domain" description="RNA polymerase sigma-70 region 2" evidence="6">
    <location>
        <begin position="13"/>
        <end position="80"/>
    </location>
</feature>
<dbReference type="InterPro" id="IPR014284">
    <property type="entry name" value="RNA_pol_sigma-70_dom"/>
</dbReference>
<dbReference type="InterPro" id="IPR014325">
    <property type="entry name" value="RNA_pol_sigma-E_actinobac"/>
</dbReference>
<evidence type="ECO:0000313" key="9">
    <source>
        <dbReference type="Proteomes" id="UP000681340"/>
    </source>
</evidence>
<evidence type="ECO:0000256" key="4">
    <source>
        <dbReference type="ARBA" id="ARBA00023125"/>
    </source>
</evidence>
<name>A0A919SAP6_9ACTN</name>
<feature type="domain" description="RNA polymerase sigma factor 70 region 4 type 2" evidence="7">
    <location>
        <begin position="106"/>
        <end position="156"/>
    </location>
</feature>
<dbReference type="SUPFAM" id="SSF88659">
    <property type="entry name" value="Sigma3 and sigma4 domains of RNA polymerase sigma factors"/>
    <property type="match status" value="1"/>
</dbReference>
<dbReference type="InterPro" id="IPR013325">
    <property type="entry name" value="RNA_pol_sigma_r2"/>
</dbReference>
<keyword evidence="4" id="KW-0238">DNA-binding</keyword>
<keyword evidence="5" id="KW-0804">Transcription</keyword>
<dbReference type="NCBIfam" id="TIGR02983">
    <property type="entry name" value="SigE-fam_strep"/>
    <property type="match status" value="1"/>
</dbReference>
<sequence>MTDLDDERAFRRFFEQHHADLSRLAYLVTGESGVADDLAADAFVEVWRHWERVQAADSPIAYARGILANLARQWIKRQSRERLGLLGLGLLRRDRAEPDTPAVLDVRAALRHLPLRRRECVVLRYAFDVPEREVAEILGISVGAVKSLTSRGAAQLSQYLKDLPVTTGGLSASARRA</sequence>
<dbReference type="NCBIfam" id="TIGR02937">
    <property type="entry name" value="sigma70-ECF"/>
    <property type="match status" value="1"/>
</dbReference>
<reference evidence="8" key="1">
    <citation type="submission" date="2021-03" db="EMBL/GenBank/DDBJ databases">
        <title>Whole genome shotgun sequence of Actinoplanes auranticolor NBRC 12245.</title>
        <authorList>
            <person name="Komaki H."/>
            <person name="Tamura T."/>
        </authorList>
    </citation>
    <scope>NUCLEOTIDE SEQUENCE</scope>
    <source>
        <strain evidence="8">NBRC 12245</strain>
    </source>
</reference>
<proteinExistence type="inferred from homology"/>
<organism evidence="8 9">
    <name type="scientific">Actinoplanes auranticolor</name>
    <dbReference type="NCBI Taxonomy" id="47988"/>
    <lineage>
        <taxon>Bacteria</taxon>
        <taxon>Bacillati</taxon>
        <taxon>Actinomycetota</taxon>
        <taxon>Actinomycetes</taxon>
        <taxon>Micromonosporales</taxon>
        <taxon>Micromonosporaceae</taxon>
        <taxon>Actinoplanes</taxon>
    </lineage>
</organism>
<protein>
    <submittedName>
        <fullName evidence="8">RNA polymerase sigma factor</fullName>
    </submittedName>
</protein>
<dbReference type="PANTHER" id="PTHR43133:SF50">
    <property type="entry name" value="ECF RNA POLYMERASE SIGMA FACTOR SIGM"/>
    <property type="match status" value="1"/>
</dbReference>
<dbReference type="Pfam" id="PF04542">
    <property type="entry name" value="Sigma70_r2"/>
    <property type="match status" value="1"/>
</dbReference>
<dbReference type="GO" id="GO:0006352">
    <property type="term" value="P:DNA-templated transcription initiation"/>
    <property type="evidence" value="ECO:0007669"/>
    <property type="project" value="InterPro"/>
</dbReference>
<gene>
    <name evidence="8" type="ORF">Aau02nite_29870</name>
</gene>
<evidence type="ECO:0000256" key="1">
    <source>
        <dbReference type="ARBA" id="ARBA00010641"/>
    </source>
</evidence>
<dbReference type="InterPro" id="IPR013249">
    <property type="entry name" value="RNA_pol_sigma70_r4_t2"/>
</dbReference>
<keyword evidence="3" id="KW-0731">Sigma factor</keyword>
<dbReference type="CDD" id="cd06171">
    <property type="entry name" value="Sigma70_r4"/>
    <property type="match status" value="1"/>
</dbReference>
<comment type="similarity">
    <text evidence="1">Belongs to the sigma-70 factor family. ECF subfamily.</text>
</comment>
<evidence type="ECO:0000256" key="2">
    <source>
        <dbReference type="ARBA" id="ARBA00023015"/>
    </source>
</evidence>
<dbReference type="AlphaFoldDB" id="A0A919SAP6"/>
<comment type="caution">
    <text evidence="8">The sequence shown here is derived from an EMBL/GenBank/DDBJ whole genome shotgun (WGS) entry which is preliminary data.</text>
</comment>
<dbReference type="SUPFAM" id="SSF88946">
    <property type="entry name" value="Sigma2 domain of RNA polymerase sigma factors"/>
    <property type="match status" value="1"/>
</dbReference>
<keyword evidence="2" id="KW-0805">Transcription regulation</keyword>
<dbReference type="InterPro" id="IPR039425">
    <property type="entry name" value="RNA_pol_sigma-70-like"/>
</dbReference>
<evidence type="ECO:0000259" key="6">
    <source>
        <dbReference type="Pfam" id="PF04542"/>
    </source>
</evidence>
<dbReference type="InterPro" id="IPR013324">
    <property type="entry name" value="RNA_pol_sigma_r3/r4-like"/>
</dbReference>
<accession>A0A919SAP6</accession>
<dbReference type="Pfam" id="PF08281">
    <property type="entry name" value="Sigma70_r4_2"/>
    <property type="match status" value="1"/>
</dbReference>
<dbReference type="GO" id="GO:0016987">
    <property type="term" value="F:sigma factor activity"/>
    <property type="evidence" value="ECO:0007669"/>
    <property type="project" value="UniProtKB-KW"/>
</dbReference>
<dbReference type="Gene3D" id="1.10.10.10">
    <property type="entry name" value="Winged helix-like DNA-binding domain superfamily/Winged helix DNA-binding domain"/>
    <property type="match status" value="1"/>
</dbReference>
<dbReference type="Proteomes" id="UP000681340">
    <property type="component" value="Unassembled WGS sequence"/>
</dbReference>
<evidence type="ECO:0000259" key="7">
    <source>
        <dbReference type="Pfam" id="PF08281"/>
    </source>
</evidence>
<dbReference type="Gene3D" id="1.10.1740.10">
    <property type="match status" value="1"/>
</dbReference>